<evidence type="ECO:0000313" key="2">
    <source>
        <dbReference type="Proteomes" id="UP000813463"/>
    </source>
</evidence>
<keyword evidence="2" id="KW-1185">Reference proteome</keyword>
<evidence type="ECO:0000313" key="3">
    <source>
        <dbReference type="RefSeq" id="XP_056685446.1"/>
    </source>
</evidence>
<gene>
    <name evidence="3" type="primary">LOC110791456</name>
</gene>
<evidence type="ECO:0000256" key="1">
    <source>
        <dbReference type="SAM" id="MobiDB-lite"/>
    </source>
</evidence>
<dbReference type="RefSeq" id="XP_056685446.1">
    <property type="nucleotide sequence ID" value="XM_056829468.1"/>
</dbReference>
<dbReference type="Proteomes" id="UP000813463">
    <property type="component" value="Chromosome 5"/>
</dbReference>
<feature type="region of interest" description="Disordered" evidence="1">
    <location>
        <begin position="1"/>
        <end position="20"/>
    </location>
</feature>
<sequence>MEDNGEEESSNRRRSYKKSRYIDRDREAANTRLMNDYFVDRPLYPEYVFRRRFRMRKHIFLRVVEAVTAKQHEYFQQRPDATGKLGATPIQKCTAALRMLAYGFVADSVDEYIKIA</sequence>
<name>A0ABM3QQ08_SPIOL</name>
<dbReference type="PANTHER" id="PTHR47150">
    <property type="entry name" value="OS12G0169200 PROTEIN"/>
    <property type="match status" value="1"/>
</dbReference>
<protein>
    <submittedName>
        <fullName evidence="3">Uncharacterized protein</fullName>
    </submittedName>
</protein>
<dbReference type="PANTHER" id="PTHR47150:SF6">
    <property type="entry name" value="OS01G0872900 PROTEIN"/>
    <property type="match status" value="1"/>
</dbReference>
<proteinExistence type="predicted"/>
<organism evidence="2 3">
    <name type="scientific">Spinacia oleracea</name>
    <name type="common">Spinach</name>
    <dbReference type="NCBI Taxonomy" id="3562"/>
    <lineage>
        <taxon>Eukaryota</taxon>
        <taxon>Viridiplantae</taxon>
        <taxon>Streptophyta</taxon>
        <taxon>Embryophyta</taxon>
        <taxon>Tracheophyta</taxon>
        <taxon>Spermatophyta</taxon>
        <taxon>Magnoliopsida</taxon>
        <taxon>eudicotyledons</taxon>
        <taxon>Gunneridae</taxon>
        <taxon>Pentapetalae</taxon>
        <taxon>Caryophyllales</taxon>
        <taxon>Chenopodiaceae</taxon>
        <taxon>Chenopodioideae</taxon>
        <taxon>Anserineae</taxon>
        <taxon>Spinacia</taxon>
    </lineage>
</organism>
<reference evidence="3" key="2">
    <citation type="submission" date="2025-08" db="UniProtKB">
        <authorList>
            <consortium name="RefSeq"/>
        </authorList>
    </citation>
    <scope>IDENTIFICATION</scope>
    <source>
        <tissue evidence="3">Leaf</tissue>
    </source>
</reference>
<accession>A0ABM3QQ08</accession>
<dbReference type="GeneID" id="110791456"/>
<reference evidence="2" key="1">
    <citation type="journal article" date="2021" name="Nat. Commun.">
        <title>Genomic analyses provide insights into spinach domestication and the genetic basis of agronomic traits.</title>
        <authorList>
            <person name="Cai X."/>
            <person name="Sun X."/>
            <person name="Xu C."/>
            <person name="Sun H."/>
            <person name="Wang X."/>
            <person name="Ge C."/>
            <person name="Zhang Z."/>
            <person name="Wang Q."/>
            <person name="Fei Z."/>
            <person name="Jiao C."/>
            <person name="Wang Q."/>
        </authorList>
    </citation>
    <scope>NUCLEOTIDE SEQUENCE [LARGE SCALE GENOMIC DNA]</scope>
    <source>
        <strain evidence="2">cv. Varoflay</strain>
    </source>
</reference>